<proteinExistence type="predicted"/>
<accession>X6MJU9</accession>
<feature type="compositionally biased region" description="Basic and acidic residues" evidence="3">
    <location>
        <begin position="46"/>
        <end position="64"/>
    </location>
</feature>
<dbReference type="CDD" id="cd19764">
    <property type="entry name" value="Bbox2_TRIM9-like"/>
    <property type="match status" value="1"/>
</dbReference>
<dbReference type="AlphaFoldDB" id="X6MJU9"/>
<dbReference type="OMA" id="MDSAPKK"/>
<evidence type="ECO:0000259" key="4">
    <source>
        <dbReference type="PROSITE" id="PS50119"/>
    </source>
</evidence>
<evidence type="ECO:0000256" key="1">
    <source>
        <dbReference type="PROSITE-ProRule" id="PRU00024"/>
    </source>
</evidence>
<evidence type="ECO:0000256" key="2">
    <source>
        <dbReference type="SAM" id="Coils"/>
    </source>
</evidence>
<dbReference type="Gene3D" id="3.30.160.60">
    <property type="entry name" value="Classic Zinc Finger"/>
    <property type="match status" value="1"/>
</dbReference>
<feature type="region of interest" description="Disordered" evidence="3">
    <location>
        <begin position="37"/>
        <end position="70"/>
    </location>
</feature>
<dbReference type="EMBL" id="ASPP01020332">
    <property type="protein sequence ID" value="ETO13901.1"/>
    <property type="molecule type" value="Genomic_DNA"/>
</dbReference>
<dbReference type="SUPFAM" id="SSF57845">
    <property type="entry name" value="B-box zinc-binding domain"/>
    <property type="match status" value="1"/>
</dbReference>
<feature type="domain" description="B box-type" evidence="4">
    <location>
        <begin position="68"/>
        <end position="112"/>
    </location>
</feature>
<keyword evidence="1" id="KW-0479">Metal-binding</keyword>
<protein>
    <recommendedName>
        <fullName evidence="4">B box-type domain-containing protein</fullName>
    </recommendedName>
</protein>
<feature type="coiled-coil region" evidence="2">
    <location>
        <begin position="135"/>
        <end position="209"/>
    </location>
</feature>
<organism evidence="5 6">
    <name type="scientific">Reticulomyxa filosa</name>
    <dbReference type="NCBI Taxonomy" id="46433"/>
    <lineage>
        <taxon>Eukaryota</taxon>
        <taxon>Sar</taxon>
        <taxon>Rhizaria</taxon>
        <taxon>Retaria</taxon>
        <taxon>Foraminifera</taxon>
        <taxon>Monothalamids</taxon>
        <taxon>Reticulomyxidae</taxon>
        <taxon>Reticulomyxa</taxon>
    </lineage>
</organism>
<keyword evidence="1" id="KW-0862">Zinc</keyword>
<keyword evidence="6" id="KW-1185">Reference proteome</keyword>
<comment type="caution">
    <text evidence="5">The sequence shown here is derived from an EMBL/GenBank/DDBJ whole genome shotgun (WGS) entry which is preliminary data.</text>
</comment>
<dbReference type="GO" id="GO:0008270">
    <property type="term" value="F:zinc ion binding"/>
    <property type="evidence" value="ECO:0007669"/>
    <property type="project" value="UniProtKB-KW"/>
</dbReference>
<name>X6MJU9_RETFI</name>
<gene>
    <name evidence="5" type="ORF">RFI_23466</name>
</gene>
<keyword evidence="2" id="KW-0175">Coiled coil</keyword>
<dbReference type="InterPro" id="IPR000315">
    <property type="entry name" value="Znf_B-box"/>
</dbReference>
<dbReference type="OrthoDB" id="342730at2759"/>
<sequence length="391" mass="45889">MTKSKRTLEPLYSKLYFFTFVVLNFDIFKIAATKKEKDKKHKNDKKKKENVEEKESKNKTKSEETTSTTTINCDEHPNEALTMYCLSCQQCICNICYEKGRHSRVNHISKNLKQMYQEYGYELKTMIDSSIIPQKECVENQINKITQMIHQLQANRLRIELTTHREFDGIMGRLKDEENKKLSILHANLENLRQILKDIHNLVQAANQVQSDSDSFAMIHLLKNYPHYHQTVSILSNKIITKSYDVDVSDFPEEVEARREMLANYNSLLFKTEIKDKFIDFLLSERKRLSNVINKQNKNFSDLENISQQEIKRWMELTDKFAQSLKAFKLKCAYCNVPISQSSVNSFCEMNTDKIILKHEESDSEERIDLNETQNNFGLKGSSLHYFIPFS</sequence>
<dbReference type="Proteomes" id="UP000023152">
    <property type="component" value="Unassembled WGS sequence"/>
</dbReference>
<dbReference type="PROSITE" id="PS50119">
    <property type="entry name" value="ZF_BBOX"/>
    <property type="match status" value="1"/>
</dbReference>
<evidence type="ECO:0000313" key="6">
    <source>
        <dbReference type="Proteomes" id="UP000023152"/>
    </source>
</evidence>
<keyword evidence="1" id="KW-0863">Zinc-finger</keyword>
<evidence type="ECO:0000256" key="3">
    <source>
        <dbReference type="SAM" id="MobiDB-lite"/>
    </source>
</evidence>
<evidence type="ECO:0000313" key="5">
    <source>
        <dbReference type="EMBL" id="ETO13901.1"/>
    </source>
</evidence>
<reference evidence="5 6" key="1">
    <citation type="journal article" date="2013" name="Curr. Biol.">
        <title>The Genome of the Foraminiferan Reticulomyxa filosa.</title>
        <authorList>
            <person name="Glockner G."/>
            <person name="Hulsmann N."/>
            <person name="Schleicher M."/>
            <person name="Noegel A.A."/>
            <person name="Eichinger L."/>
            <person name="Gallinger C."/>
            <person name="Pawlowski J."/>
            <person name="Sierra R."/>
            <person name="Euteneuer U."/>
            <person name="Pillet L."/>
            <person name="Moustafa A."/>
            <person name="Platzer M."/>
            <person name="Groth M."/>
            <person name="Szafranski K."/>
            <person name="Schliwa M."/>
        </authorList>
    </citation>
    <scope>NUCLEOTIDE SEQUENCE [LARGE SCALE GENOMIC DNA]</scope>
</reference>
<dbReference type="Pfam" id="PF00643">
    <property type="entry name" value="zf-B_box"/>
    <property type="match status" value="1"/>
</dbReference>